<evidence type="ECO:0000259" key="2">
    <source>
        <dbReference type="Pfam" id="PF01590"/>
    </source>
</evidence>
<evidence type="ECO:0000313" key="4">
    <source>
        <dbReference type="Proteomes" id="UP000623010"/>
    </source>
</evidence>
<dbReference type="InterPro" id="IPR003018">
    <property type="entry name" value="GAF"/>
</dbReference>
<evidence type="ECO:0000256" key="1">
    <source>
        <dbReference type="SAM" id="MobiDB-lite"/>
    </source>
</evidence>
<dbReference type="AlphaFoldDB" id="A0A918RZR6"/>
<dbReference type="Proteomes" id="UP000623010">
    <property type="component" value="Unassembled WGS sequence"/>
</dbReference>
<dbReference type="PANTHER" id="PTHR43102">
    <property type="entry name" value="SLR1143 PROTEIN"/>
    <property type="match status" value="1"/>
</dbReference>
<accession>A0A918RZR6</accession>
<dbReference type="Gene3D" id="3.30.450.40">
    <property type="match status" value="1"/>
</dbReference>
<keyword evidence="3" id="KW-0808">Transferase</keyword>
<proteinExistence type="predicted"/>
<keyword evidence="4" id="KW-1185">Reference proteome</keyword>
<reference evidence="3" key="1">
    <citation type="journal article" date="2014" name="Int. J. Syst. Evol. Microbiol.">
        <title>Complete genome sequence of Corynebacterium casei LMG S-19264T (=DSM 44701T), isolated from a smear-ripened cheese.</title>
        <authorList>
            <consortium name="US DOE Joint Genome Institute (JGI-PGF)"/>
            <person name="Walter F."/>
            <person name="Albersmeier A."/>
            <person name="Kalinowski J."/>
            <person name="Ruckert C."/>
        </authorList>
    </citation>
    <scope>NUCLEOTIDE SEQUENCE</scope>
    <source>
        <strain evidence="3">JCM 5016</strain>
    </source>
</reference>
<dbReference type="PANTHER" id="PTHR43102:SF2">
    <property type="entry name" value="GAF DOMAIN-CONTAINING PROTEIN"/>
    <property type="match status" value="1"/>
</dbReference>
<organism evidence="3 4">
    <name type="scientific">Streptomyces echinoruber</name>
    <dbReference type="NCBI Taxonomy" id="68898"/>
    <lineage>
        <taxon>Bacteria</taxon>
        <taxon>Bacillati</taxon>
        <taxon>Actinomycetota</taxon>
        <taxon>Actinomycetes</taxon>
        <taxon>Kitasatosporales</taxon>
        <taxon>Streptomycetaceae</taxon>
        <taxon>Streptomyces</taxon>
    </lineage>
</organism>
<keyword evidence="3" id="KW-0418">Kinase</keyword>
<feature type="region of interest" description="Disordered" evidence="1">
    <location>
        <begin position="1"/>
        <end position="43"/>
    </location>
</feature>
<dbReference type="SUPFAM" id="SSF55781">
    <property type="entry name" value="GAF domain-like"/>
    <property type="match status" value="1"/>
</dbReference>
<gene>
    <name evidence="3" type="ORF">GCM10010389_65650</name>
</gene>
<name>A0A918RZR6_9ACTN</name>
<reference evidence="3" key="2">
    <citation type="submission" date="2020-09" db="EMBL/GenBank/DDBJ databases">
        <authorList>
            <person name="Sun Q."/>
            <person name="Ohkuma M."/>
        </authorList>
    </citation>
    <scope>NUCLEOTIDE SEQUENCE</scope>
    <source>
        <strain evidence="3">JCM 5016</strain>
    </source>
</reference>
<feature type="compositionally biased region" description="Pro residues" evidence="1">
    <location>
        <begin position="26"/>
        <end position="36"/>
    </location>
</feature>
<dbReference type="Pfam" id="PF01590">
    <property type="entry name" value="GAF"/>
    <property type="match status" value="1"/>
</dbReference>
<evidence type="ECO:0000313" key="3">
    <source>
        <dbReference type="EMBL" id="GHA18596.1"/>
    </source>
</evidence>
<dbReference type="EMBL" id="BMWH01000056">
    <property type="protein sequence ID" value="GHA18596.1"/>
    <property type="molecule type" value="Genomic_DNA"/>
</dbReference>
<protein>
    <submittedName>
        <fullName evidence="3">Histidine kinase</fullName>
    </submittedName>
</protein>
<dbReference type="GO" id="GO:0016301">
    <property type="term" value="F:kinase activity"/>
    <property type="evidence" value="ECO:0007669"/>
    <property type="project" value="UniProtKB-KW"/>
</dbReference>
<comment type="caution">
    <text evidence="3">The sequence shown here is derived from an EMBL/GenBank/DDBJ whole genome shotgun (WGS) entry which is preliminary data.</text>
</comment>
<feature type="domain" description="GAF" evidence="2">
    <location>
        <begin position="71"/>
        <end position="205"/>
    </location>
</feature>
<dbReference type="InterPro" id="IPR029016">
    <property type="entry name" value="GAF-like_dom_sf"/>
</dbReference>
<sequence length="213" mass="22738">MTDRPHLQLPPTQATSGTAAPADAISPPPALIPPSPGAAGGETARELAELTARIDLVRRLGLPVGPDPAFDELATRMAVSAGFLYGMVNLFLAEQTFVGLHNPPRDSGHPIVGRTMSRRHGWCPEVVKRRRALPLHNVHASHRFSGNQVVDAVGIHSYFGAPLIHADSGIVLGTVCIIDPEPRPLEDARRLRDIVTATSSQVMDAIGARTSRP</sequence>